<proteinExistence type="predicted"/>
<dbReference type="AlphaFoldDB" id="A0A163HV35"/>
<protein>
    <submittedName>
        <fullName evidence="1">Uncharacterized protein</fullName>
    </submittedName>
</protein>
<gene>
    <name evidence="1" type="ORF">ST47_g3352</name>
</gene>
<evidence type="ECO:0000313" key="1">
    <source>
        <dbReference type="EMBL" id="KZM25488.1"/>
    </source>
</evidence>
<dbReference type="EMBL" id="JYNV01000125">
    <property type="protein sequence ID" value="KZM25488.1"/>
    <property type="molecule type" value="Genomic_DNA"/>
</dbReference>
<sequence length="307" mass="34681">MFPRPGSVDNLLSKLRCSGNGVAVRKRHHKRSTFFYAYECTEYAYCSTTSRRSNVESRPCISCKVTTCDECRIHCVYQSIYEAPSDPNDLPNFSGFVLLDPFEVAILSPHHLPRELAGLPAWRNPATDSTAGPYHDQGFLDMPLDSDQAAAPEKISDVLDIDLGIVSLRTWSASSQFGFPSPVLRSLCKTVEERKLMLCEFCSMEAPKGYKAIVPELPRLPWLSKQIDRSAQVLRECHCSLRSRILDRWQCVKCYENEESTMRSIASIAPGSDTCMCRCGHYAKRAVCMWCWGDIIESGDVYEYART</sequence>
<comment type="caution">
    <text evidence="1">The sequence shown here is derived from an EMBL/GenBank/DDBJ whole genome shotgun (WGS) entry which is preliminary data.</text>
</comment>
<evidence type="ECO:0000313" key="2">
    <source>
        <dbReference type="Proteomes" id="UP000076837"/>
    </source>
</evidence>
<organism evidence="1 2">
    <name type="scientific">Didymella rabiei</name>
    <name type="common">Chickpea ascochyta blight fungus</name>
    <name type="synonym">Mycosphaerella rabiei</name>
    <dbReference type="NCBI Taxonomy" id="5454"/>
    <lineage>
        <taxon>Eukaryota</taxon>
        <taxon>Fungi</taxon>
        <taxon>Dikarya</taxon>
        <taxon>Ascomycota</taxon>
        <taxon>Pezizomycotina</taxon>
        <taxon>Dothideomycetes</taxon>
        <taxon>Pleosporomycetidae</taxon>
        <taxon>Pleosporales</taxon>
        <taxon>Pleosporineae</taxon>
        <taxon>Didymellaceae</taxon>
        <taxon>Ascochyta</taxon>
    </lineage>
</organism>
<accession>A0A163HV35</accession>
<name>A0A163HV35_DIDRA</name>
<reference evidence="1 2" key="1">
    <citation type="journal article" date="2016" name="Sci. Rep.">
        <title>Draft genome sequencing and secretome analysis of fungal phytopathogen Ascochyta rabiei provides insight into the necrotrophic effector repertoire.</title>
        <authorList>
            <person name="Verma S."/>
            <person name="Gazara R.K."/>
            <person name="Nizam S."/>
            <person name="Parween S."/>
            <person name="Chattopadhyay D."/>
            <person name="Verma P.K."/>
        </authorList>
    </citation>
    <scope>NUCLEOTIDE SEQUENCE [LARGE SCALE GENOMIC DNA]</scope>
    <source>
        <strain evidence="1 2">ArDII</strain>
    </source>
</reference>
<dbReference type="Proteomes" id="UP000076837">
    <property type="component" value="Unassembled WGS sequence"/>
</dbReference>
<keyword evidence="2" id="KW-1185">Reference proteome</keyword>